<reference evidence="3 4" key="1">
    <citation type="submission" date="2023-07" db="EMBL/GenBank/DDBJ databases">
        <title>Genomic Encyclopedia of Type Strains, Phase IV (KMG-IV): sequencing the most valuable type-strain genomes for metagenomic binning, comparative biology and taxonomic classification.</title>
        <authorList>
            <person name="Goeker M."/>
        </authorList>
    </citation>
    <scope>NUCLEOTIDE SEQUENCE [LARGE SCALE GENOMIC DNA]</scope>
    <source>
        <strain evidence="3 4">DSM 16784</strain>
    </source>
</reference>
<proteinExistence type="predicted"/>
<keyword evidence="3" id="KW-0489">Methyltransferase</keyword>
<keyword evidence="4" id="KW-1185">Reference proteome</keyword>
<dbReference type="GO" id="GO:0032259">
    <property type="term" value="P:methylation"/>
    <property type="evidence" value="ECO:0007669"/>
    <property type="project" value="UniProtKB-KW"/>
</dbReference>
<comment type="caution">
    <text evidence="3">The sequence shown here is derived from an EMBL/GenBank/DDBJ whole genome shotgun (WGS) entry which is preliminary data.</text>
</comment>
<organism evidence="3 4">
    <name type="scientific">Breznakia pachnodae</name>
    <dbReference type="NCBI Taxonomy" id="265178"/>
    <lineage>
        <taxon>Bacteria</taxon>
        <taxon>Bacillati</taxon>
        <taxon>Bacillota</taxon>
        <taxon>Erysipelotrichia</taxon>
        <taxon>Erysipelotrichales</taxon>
        <taxon>Erysipelotrichaceae</taxon>
        <taxon>Breznakia</taxon>
    </lineage>
</organism>
<dbReference type="InterPro" id="IPR036465">
    <property type="entry name" value="vWFA_dom_sf"/>
</dbReference>
<gene>
    <name evidence="3" type="ORF">J2S15_004093</name>
</gene>
<protein>
    <submittedName>
        <fullName evidence="3">RNA methylase</fullName>
    </submittedName>
</protein>
<evidence type="ECO:0000313" key="4">
    <source>
        <dbReference type="Proteomes" id="UP001230220"/>
    </source>
</evidence>
<evidence type="ECO:0000313" key="3">
    <source>
        <dbReference type="EMBL" id="MDQ0363326.1"/>
    </source>
</evidence>
<accession>A0ABU0E8Y3</accession>
<feature type="transmembrane region" description="Helical" evidence="1">
    <location>
        <begin position="615"/>
        <end position="634"/>
    </location>
</feature>
<name>A0ABU0E8Y3_9FIRM</name>
<feature type="domain" description="Tip pilin GBS104-like Ig-like" evidence="2">
    <location>
        <begin position="177"/>
        <end position="297"/>
    </location>
</feature>
<dbReference type="SUPFAM" id="SSF53300">
    <property type="entry name" value="vWA-like"/>
    <property type="match status" value="1"/>
</dbReference>
<keyword evidence="1" id="KW-0472">Membrane</keyword>
<dbReference type="InterPro" id="IPR013378">
    <property type="entry name" value="InlB-like_B-rpt"/>
</dbReference>
<sequence>MNQITASDGTNIQAGIKTAQSLLDAETAENEIIVLLSDGEPTYSYRVNQATGITYSWKGGFTITDEAEITGVDYEDRVGNGRDYTLSSSNRETYSINNIYSSFPYNHGNTTIYEAGLAKNKGSEVYTIAYQANDTAKEVMKEVATSSNHAYESGNASAAFSAITSEIQNTIYSSQPKVIDEMGSGLAVSNDLSQYSYKFTIIENDPDYPITIKKDGKVVFNNYTINPQNQTIEWMLEDESETFSNGVYTMTYYVQLDSSELGVGTYDSLYTNNDAELTYIDSEGRNQSVKFPSPSLKLEIKGLTVTYTDGVDDIEVFEDQVYENIKSDSLTPMFKGTPEREGYTFIGWSPEVASNVTEDVVYEAQWKANEYTIRYTDGVENEEIFEDQIYEEIEYGTATPTFEGTLEREGYTFAGWSPEVASNVTGDVVYEAQWKANEYTIRYTDGVENEEIFEDQIYEEMEYGTATPTFEGTLEREGYTFVGWSPEVASNVTGDVVYEAQWKANEYTVRYTDGVENEEIFEDQIYEEMEYGTATPTFEGTLEREGYTFAGWSPEVASVVTGDVVYEAQWIKNDEIIEKPSVLPPTEDNDDKKTTGIDVKENASKAVDTGDNTNVGLLMIILFVSVFGITKYTWKKRF</sequence>
<dbReference type="Proteomes" id="UP001230220">
    <property type="component" value="Unassembled WGS sequence"/>
</dbReference>
<dbReference type="Pfam" id="PF09479">
    <property type="entry name" value="Flg_new"/>
    <property type="match status" value="3"/>
</dbReference>
<dbReference type="Gene3D" id="3.40.50.410">
    <property type="entry name" value="von Willebrand factor, type A domain"/>
    <property type="match status" value="1"/>
</dbReference>
<keyword evidence="1" id="KW-1133">Transmembrane helix</keyword>
<evidence type="ECO:0000259" key="2">
    <source>
        <dbReference type="Pfam" id="PF21426"/>
    </source>
</evidence>
<evidence type="ECO:0000256" key="1">
    <source>
        <dbReference type="SAM" id="Phobius"/>
    </source>
</evidence>
<keyword evidence="1" id="KW-0812">Transmembrane</keyword>
<dbReference type="GO" id="GO:0008168">
    <property type="term" value="F:methyltransferase activity"/>
    <property type="evidence" value="ECO:0007669"/>
    <property type="project" value="UniProtKB-KW"/>
</dbReference>
<dbReference type="InterPro" id="IPR049319">
    <property type="entry name" value="GBS104-like_Ig"/>
</dbReference>
<dbReference type="EMBL" id="JAUSUR010000018">
    <property type="protein sequence ID" value="MDQ0363326.1"/>
    <property type="molecule type" value="Genomic_DNA"/>
</dbReference>
<keyword evidence="3" id="KW-0808">Transferase</keyword>
<dbReference type="Pfam" id="PF21426">
    <property type="entry name" value="GBS104-like_Ig"/>
    <property type="match status" value="1"/>
</dbReference>